<feature type="transmembrane region" description="Helical" evidence="1">
    <location>
        <begin position="169"/>
        <end position="198"/>
    </location>
</feature>
<keyword evidence="1" id="KW-0812">Transmembrane</keyword>
<keyword evidence="1" id="KW-1133">Transmembrane helix</keyword>
<name>A0A2M7U2P4_9BACT</name>
<feature type="transmembrane region" description="Helical" evidence="1">
    <location>
        <begin position="223"/>
        <end position="243"/>
    </location>
</feature>
<organism evidence="2 3">
    <name type="scientific">Candidatus Roizmanbacteria bacterium CG_4_10_14_0_2_um_filter_36_9</name>
    <dbReference type="NCBI Taxonomy" id="1974823"/>
    <lineage>
        <taxon>Bacteria</taxon>
        <taxon>Candidatus Roizmaniibacteriota</taxon>
    </lineage>
</organism>
<evidence type="ECO:0000256" key="1">
    <source>
        <dbReference type="SAM" id="Phobius"/>
    </source>
</evidence>
<feature type="transmembrane region" description="Helical" evidence="1">
    <location>
        <begin position="321"/>
        <end position="343"/>
    </location>
</feature>
<dbReference type="Proteomes" id="UP000230027">
    <property type="component" value="Unassembled WGS sequence"/>
</dbReference>
<sequence length="397" mass="45874">MKLKSILKISALFVLINGITAFIGTKIVPYLGFFPYGDLLLEYKLPAWFRSFANFDGLHYILIVYNHGYSQYEQAFFPLYPIVFGFFSYITKLPAIVSALILPPLFATFGFVFFVKIQKLMRLGKEEQIWTFMLLLFFPTSFFFQAAYTEGVFFLLFMLTIWAMFEKKYILAFIAGVLLGLTRFMGLFVIIPSIAILFQQNTKEFNLLNIFQDLILTLRKRTLPVAVALSPALGFGIYVFYLWRTTGDPLIFFNSQPAFGANRSTSLIFPPQVIYRYIKIFLTAMPNFQYFISFLELVFYVFVGSFLLFDLWKIIKNKYSYALYFRFGLLIFSVLNILLPSLTGTLSSMPRYSLMSLSVYLSVANIRNSKIKLGIAIIFGILHLLLLMLFIQGYFVS</sequence>
<dbReference type="EMBL" id="PFOD01000076">
    <property type="protein sequence ID" value="PIZ64558.1"/>
    <property type="molecule type" value="Genomic_DNA"/>
</dbReference>
<proteinExistence type="predicted"/>
<evidence type="ECO:0008006" key="4">
    <source>
        <dbReference type="Google" id="ProtNLM"/>
    </source>
</evidence>
<feature type="transmembrane region" description="Helical" evidence="1">
    <location>
        <begin position="349"/>
        <end position="366"/>
    </location>
</feature>
<keyword evidence="1" id="KW-0472">Membrane</keyword>
<feature type="transmembrane region" description="Helical" evidence="1">
    <location>
        <begin position="288"/>
        <end position="309"/>
    </location>
</feature>
<feature type="transmembrane region" description="Helical" evidence="1">
    <location>
        <begin position="373"/>
        <end position="395"/>
    </location>
</feature>
<comment type="caution">
    <text evidence="2">The sequence shown here is derived from an EMBL/GenBank/DDBJ whole genome shotgun (WGS) entry which is preliminary data.</text>
</comment>
<gene>
    <name evidence="2" type="ORF">COY14_04470</name>
</gene>
<evidence type="ECO:0000313" key="2">
    <source>
        <dbReference type="EMBL" id="PIZ64558.1"/>
    </source>
</evidence>
<feature type="transmembrane region" description="Helical" evidence="1">
    <location>
        <begin position="129"/>
        <end position="149"/>
    </location>
</feature>
<evidence type="ECO:0000313" key="3">
    <source>
        <dbReference type="Proteomes" id="UP000230027"/>
    </source>
</evidence>
<reference evidence="3" key="1">
    <citation type="submission" date="2017-09" db="EMBL/GenBank/DDBJ databases">
        <title>Depth-based differentiation of microbial function through sediment-hosted aquifers and enrichment of novel symbionts in the deep terrestrial subsurface.</title>
        <authorList>
            <person name="Probst A.J."/>
            <person name="Ladd B."/>
            <person name="Jarett J.K."/>
            <person name="Geller-Mcgrath D.E."/>
            <person name="Sieber C.M.K."/>
            <person name="Emerson J.B."/>
            <person name="Anantharaman K."/>
            <person name="Thomas B.C."/>
            <person name="Malmstrom R."/>
            <person name="Stieglmeier M."/>
            <person name="Klingl A."/>
            <person name="Woyke T."/>
            <person name="Ryan C.M."/>
            <person name="Banfield J.F."/>
        </authorList>
    </citation>
    <scope>NUCLEOTIDE SEQUENCE [LARGE SCALE GENOMIC DNA]</scope>
</reference>
<protein>
    <recommendedName>
        <fullName evidence="4">Glycosyltransferase RgtA/B/C/D-like domain-containing protein</fullName>
    </recommendedName>
</protein>
<accession>A0A2M7U2P4</accession>
<feature type="transmembrane region" description="Helical" evidence="1">
    <location>
        <begin position="96"/>
        <end position="117"/>
    </location>
</feature>
<dbReference type="AlphaFoldDB" id="A0A2M7U2P4"/>
<feature type="transmembrane region" description="Helical" evidence="1">
    <location>
        <begin position="12"/>
        <end position="33"/>
    </location>
</feature>